<feature type="transmembrane region" description="Helical" evidence="2">
    <location>
        <begin position="188"/>
        <end position="207"/>
    </location>
</feature>
<feature type="transmembrane region" description="Helical" evidence="2">
    <location>
        <begin position="228"/>
        <end position="252"/>
    </location>
</feature>
<dbReference type="Proteomes" id="UP000011731">
    <property type="component" value="Unassembled WGS sequence"/>
</dbReference>
<evidence type="ECO:0000256" key="1">
    <source>
        <dbReference type="SAM" id="MobiDB-lite"/>
    </source>
</evidence>
<feature type="transmembrane region" description="Helical" evidence="2">
    <location>
        <begin position="164"/>
        <end position="182"/>
    </location>
</feature>
<feature type="region of interest" description="Disordered" evidence="1">
    <location>
        <begin position="1"/>
        <end position="20"/>
    </location>
</feature>
<protein>
    <recommendedName>
        <fullName evidence="5">Integral membrane protein</fullName>
    </recommendedName>
</protein>
<dbReference type="PATRIC" id="fig|1278076.4.peg.4536"/>
<evidence type="ECO:0008006" key="5">
    <source>
        <dbReference type="Google" id="ProtNLM"/>
    </source>
</evidence>
<evidence type="ECO:0000256" key="2">
    <source>
        <dbReference type="SAM" id="Phobius"/>
    </source>
</evidence>
<accession>M2YQB9</accession>
<feature type="transmembrane region" description="Helical" evidence="2">
    <location>
        <begin position="115"/>
        <end position="136"/>
    </location>
</feature>
<keyword evidence="2" id="KW-0472">Membrane</keyword>
<keyword evidence="2" id="KW-1133">Transmembrane helix</keyword>
<proteinExistence type="predicted"/>
<dbReference type="InterPro" id="IPR049500">
    <property type="entry name" value="Peptidase_M50B-like"/>
</dbReference>
<reference evidence="3 4" key="1">
    <citation type="journal article" date="2013" name="Genome Announc.">
        <title>Draft Genome Sequence of Rhodococcus ruber Strain BKS 20-38.</title>
        <authorList>
            <person name="Bala M."/>
            <person name="Kumar S."/>
            <person name="Raghava G.P."/>
            <person name="Mayilraj S."/>
        </authorList>
    </citation>
    <scope>NUCLEOTIDE SEQUENCE [LARGE SCALE GENOMIC DNA]</scope>
    <source>
        <strain evidence="3 4">BKS 20-38</strain>
    </source>
</reference>
<feature type="transmembrane region" description="Helical" evidence="2">
    <location>
        <begin position="142"/>
        <end position="159"/>
    </location>
</feature>
<gene>
    <name evidence="3" type="ORF">G352_22116</name>
</gene>
<dbReference type="AlphaFoldDB" id="M2YQB9"/>
<sequence length="262" mass="27437">MADSDRKVPSVDPEADPSTPLESFTSAVRAGWHAVSSVSEPAPAVLVVLTAAVALALVSVRPLWLVTRHVITQAHEGSHALVARLVGRRLAGIRLHSDTSGVTVSSGNPRGPGMIATAFAGYTGPAALGFVAATLLTTGRPAAVLWSVLAALALLILLIRNFFGFVSVLAVGAVIGIAAYYGDELVRYTVAYLTTWVLLFGATRPVLELARTHRRGRGQGSDADQLRWLTRVPTAVWIVAFAVVTLGTAAYGTARIVAAQVP</sequence>
<evidence type="ECO:0000313" key="3">
    <source>
        <dbReference type="EMBL" id="EME57037.1"/>
    </source>
</evidence>
<keyword evidence="2" id="KW-0812">Transmembrane</keyword>
<feature type="transmembrane region" description="Helical" evidence="2">
    <location>
        <begin position="42"/>
        <end position="60"/>
    </location>
</feature>
<evidence type="ECO:0000313" key="4">
    <source>
        <dbReference type="Proteomes" id="UP000011731"/>
    </source>
</evidence>
<dbReference type="EMBL" id="AOEX01000079">
    <property type="protein sequence ID" value="EME57037.1"/>
    <property type="molecule type" value="Genomic_DNA"/>
</dbReference>
<keyword evidence="4" id="KW-1185">Reference proteome</keyword>
<dbReference type="Pfam" id="PF13398">
    <property type="entry name" value="Peptidase_M50B"/>
    <property type="match status" value="1"/>
</dbReference>
<comment type="caution">
    <text evidence="3">The sequence shown here is derived from an EMBL/GenBank/DDBJ whole genome shotgun (WGS) entry which is preliminary data.</text>
</comment>
<organism evidence="3 4">
    <name type="scientific">Rhodococcus ruber BKS 20-38</name>
    <dbReference type="NCBI Taxonomy" id="1278076"/>
    <lineage>
        <taxon>Bacteria</taxon>
        <taxon>Bacillati</taxon>
        <taxon>Actinomycetota</taxon>
        <taxon>Actinomycetes</taxon>
        <taxon>Mycobacteriales</taxon>
        <taxon>Nocardiaceae</taxon>
        <taxon>Rhodococcus</taxon>
    </lineage>
</organism>
<name>M2YQB9_9NOCA</name>